<comment type="caution">
    <text evidence="9">The sequence shown here is derived from an EMBL/GenBank/DDBJ whole genome shotgun (WGS) entry which is preliminary data.</text>
</comment>
<evidence type="ECO:0000256" key="1">
    <source>
        <dbReference type="ARBA" id="ARBA00001947"/>
    </source>
</evidence>
<dbReference type="CDD" id="cd00019">
    <property type="entry name" value="AP2Ec"/>
    <property type="match status" value="1"/>
</dbReference>
<comment type="cofactor">
    <cofactor evidence="1">
        <name>Zn(2+)</name>
        <dbReference type="ChEBI" id="CHEBI:29105"/>
    </cofactor>
</comment>
<dbReference type="FunFam" id="3.20.20.150:FF:000001">
    <property type="entry name" value="Probable endonuclease 4"/>
    <property type="match status" value="1"/>
</dbReference>
<evidence type="ECO:0000256" key="7">
    <source>
        <dbReference type="ARBA" id="ARBA00023204"/>
    </source>
</evidence>
<evidence type="ECO:0000256" key="3">
    <source>
        <dbReference type="ARBA" id="ARBA00022723"/>
    </source>
</evidence>
<evidence type="ECO:0000256" key="2">
    <source>
        <dbReference type="ARBA" id="ARBA00005340"/>
    </source>
</evidence>
<dbReference type="InterPro" id="IPR013022">
    <property type="entry name" value="Xyl_isomerase-like_TIM-brl"/>
</dbReference>
<dbReference type="Proteomes" id="UP000326759">
    <property type="component" value="Unassembled WGS sequence"/>
</dbReference>
<protein>
    <submittedName>
        <fullName evidence="9">Putative endonuclease 4</fullName>
    </submittedName>
</protein>
<dbReference type="GO" id="GO:0005634">
    <property type="term" value="C:nucleus"/>
    <property type="evidence" value="ECO:0007669"/>
    <property type="project" value="TreeGrafter"/>
</dbReference>
<keyword evidence="7" id="KW-0234">DNA repair</keyword>
<accession>A0A5N5SWG4</accession>
<dbReference type="Gene3D" id="3.20.20.150">
    <property type="entry name" value="Divalent-metal-dependent TIM barrel enzymes"/>
    <property type="match status" value="1"/>
</dbReference>
<dbReference type="PANTHER" id="PTHR21445">
    <property type="entry name" value="ENDONUCLEASE IV ENDODEOXYRIBONUCLEASE IV"/>
    <property type="match status" value="1"/>
</dbReference>
<dbReference type="PROSITE" id="PS00730">
    <property type="entry name" value="AP_NUCLEASE_F2_2"/>
    <property type="match status" value="1"/>
</dbReference>
<dbReference type="Pfam" id="PF01261">
    <property type="entry name" value="AP_endonuc_2"/>
    <property type="match status" value="1"/>
</dbReference>
<keyword evidence="5" id="KW-0378">Hydrolase</keyword>
<evidence type="ECO:0000256" key="4">
    <source>
        <dbReference type="ARBA" id="ARBA00022763"/>
    </source>
</evidence>
<dbReference type="PANTHER" id="PTHR21445:SF0">
    <property type="entry name" value="APURINIC-APYRIMIDINIC ENDONUCLEASE"/>
    <property type="match status" value="1"/>
</dbReference>
<name>A0A5N5SWG4_9CRUS</name>
<keyword evidence="9" id="KW-0255">Endonuclease</keyword>
<evidence type="ECO:0000259" key="8">
    <source>
        <dbReference type="Pfam" id="PF01261"/>
    </source>
</evidence>
<dbReference type="InterPro" id="IPR018246">
    <property type="entry name" value="AP_endonuc_F2_Zn_BS"/>
</dbReference>
<dbReference type="PROSITE" id="PS00731">
    <property type="entry name" value="AP_NUCLEASE_F2_3"/>
    <property type="match status" value="1"/>
</dbReference>
<dbReference type="NCBIfam" id="TIGR00587">
    <property type="entry name" value="nfo"/>
    <property type="match status" value="1"/>
</dbReference>
<dbReference type="SMART" id="SM00518">
    <property type="entry name" value="AP2Ec"/>
    <property type="match status" value="1"/>
</dbReference>
<keyword evidence="4" id="KW-0227">DNA damage</keyword>
<evidence type="ECO:0000256" key="6">
    <source>
        <dbReference type="ARBA" id="ARBA00022833"/>
    </source>
</evidence>
<dbReference type="InterPro" id="IPR036237">
    <property type="entry name" value="Xyl_isomerase-like_sf"/>
</dbReference>
<evidence type="ECO:0000313" key="10">
    <source>
        <dbReference type="Proteomes" id="UP000326759"/>
    </source>
</evidence>
<proteinExistence type="inferred from homology"/>
<keyword evidence="6" id="KW-0862">Zinc</keyword>
<feature type="domain" description="Xylose isomerase-like TIM barrel" evidence="8">
    <location>
        <begin position="10"/>
        <end position="223"/>
    </location>
</feature>
<evidence type="ECO:0000313" key="9">
    <source>
        <dbReference type="EMBL" id="KAB7497020.1"/>
    </source>
</evidence>
<dbReference type="SUPFAM" id="SSF51658">
    <property type="entry name" value="Xylose isomerase-like"/>
    <property type="match status" value="1"/>
</dbReference>
<dbReference type="PROSITE" id="PS00729">
    <property type="entry name" value="AP_NUCLEASE_F2_1"/>
    <property type="match status" value="1"/>
</dbReference>
<keyword evidence="9" id="KW-0540">Nuclease</keyword>
<dbReference type="GO" id="GO:0008081">
    <property type="term" value="F:phosphoric diester hydrolase activity"/>
    <property type="evidence" value="ECO:0007669"/>
    <property type="project" value="TreeGrafter"/>
</dbReference>
<reference evidence="9 10" key="1">
    <citation type="journal article" date="2019" name="PLoS Biol.">
        <title>Sex chromosomes control vertical transmission of feminizing Wolbachia symbionts in an isopod.</title>
        <authorList>
            <person name="Becking T."/>
            <person name="Chebbi M.A."/>
            <person name="Giraud I."/>
            <person name="Moumen B."/>
            <person name="Laverre T."/>
            <person name="Caubet Y."/>
            <person name="Peccoud J."/>
            <person name="Gilbert C."/>
            <person name="Cordaux R."/>
        </authorList>
    </citation>
    <scope>NUCLEOTIDE SEQUENCE [LARGE SCALE GENOMIC DNA]</scope>
    <source>
        <strain evidence="9">ANa2</strain>
        <tissue evidence="9">Whole body excluding digestive tract and cuticle</tissue>
    </source>
</reference>
<dbReference type="InterPro" id="IPR001719">
    <property type="entry name" value="AP_endonuc_2"/>
</dbReference>
<dbReference type="GO" id="GO:0006284">
    <property type="term" value="P:base-excision repair"/>
    <property type="evidence" value="ECO:0007669"/>
    <property type="project" value="TreeGrafter"/>
</dbReference>
<dbReference type="EMBL" id="SEYY01020785">
    <property type="protein sequence ID" value="KAB7497020.1"/>
    <property type="molecule type" value="Genomic_DNA"/>
</dbReference>
<organism evidence="9 10">
    <name type="scientific">Armadillidium nasatum</name>
    <dbReference type="NCBI Taxonomy" id="96803"/>
    <lineage>
        <taxon>Eukaryota</taxon>
        <taxon>Metazoa</taxon>
        <taxon>Ecdysozoa</taxon>
        <taxon>Arthropoda</taxon>
        <taxon>Crustacea</taxon>
        <taxon>Multicrustacea</taxon>
        <taxon>Malacostraca</taxon>
        <taxon>Eumalacostraca</taxon>
        <taxon>Peracarida</taxon>
        <taxon>Isopoda</taxon>
        <taxon>Oniscidea</taxon>
        <taxon>Crinocheta</taxon>
        <taxon>Armadillidiidae</taxon>
        <taxon>Armadillidium</taxon>
    </lineage>
</organism>
<dbReference type="PROSITE" id="PS51432">
    <property type="entry name" value="AP_NUCLEASE_F2_4"/>
    <property type="match status" value="1"/>
</dbReference>
<dbReference type="AlphaFoldDB" id="A0A5N5SWG4"/>
<dbReference type="GO" id="GO:0003906">
    <property type="term" value="F:DNA-(apurinic or apyrimidinic site) endonuclease activity"/>
    <property type="evidence" value="ECO:0007669"/>
    <property type="project" value="TreeGrafter"/>
</dbReference>
<comment type="similarity">
    <text evidence="2">Belongs to the AP endonuclease 2 family.</text>
</comment>
<evidence type="ECO:0000256" key="5">
    <source>
        <dbReference type="ARBA" id="ARBA00022801"/>
    </source>
</evidence>
<sequence length="226" mass="25457">MIGDFPPHLILPHGSYLMNLGCPKEETLQKSRKLFVEELQRCEKLGIPHFNFHPGSTLGVISREECCKLIAESINLGHKETSSVICVIENMSCQGFTVGGDFHEIRLIIEGVQDKSRVGVCLDTCHAHAAGYDLSSEKGFHNMVTDFEKIIGWQFLRGLHLNDSKGKAGDHKDRHEVIGKGYIGKKGFERVMNYPKFNDMPLILETPFVSEDQYAKEIKLLQSLIE</sequence>
<dbReference type="OrthoDB" id="7663182at2759"/>
<gene>
    <name evidence="9" type="primary">nfo_1</name>
    <name evidence="9" type="ORF">Anas_02591</name>
</gene>
<keyword evidence="3" id="KW-0479">Metal-binding</keyword>
<dbReference type="GO" id="GO:0003677">
    <property type="term" value="F:DNA binding"/>
    <property type="evidence" value="ECO:0007669"/>
    <property type="project" value="InterPro"/>
</dbReference>
<keyword evidence="10" id="KW-1185">Reference proteome</keyword>
<dbReference type="GO" id="GO:0005739">
    <property type="term" value="C:mitochondrion"/>
    <property type="evidence" value="ECO:0007669"/>
    <property type="project" value="TreeGrafter"/>
</dbReference>
<dbReference type="GO" id="GO:0008270">
    <property type="term" value="F:zinc ion binding"/>
    <property type="evidence" value="ECO:0007669"/>
    <property type="project" value="InterPro"/>
</dbReference>